<protein>
    <submittedName>
        <fullName evidence="2">Uncharacterized protein</fullName>
    </submittedName>
</protein>
<dbReference type="SUPFAM" id="SSF53474">
    <property type="entry name" value="alpha/beta-Hydrolases"/>
    <property type="match status" value="1"/>
</dbReference>
<dbReference type="EMBL" id="JAPWDV010000004">
    <property type="protein sequence ID" value="KAJ6216051.1"/>
    <property type="molecule type" value="Genomic_DNA"/>
</dbReference>
<evidence type="ECO:0000313" key="3">
    <source>
        <dbReference type="Proteomes" id="UP001142055"/>
    </source>
</evidence>
<dbReference type="Proteomes" id="UP001142055">
    <property type="component" value="Chromosome 4"/>
</dbReference>
<name>A0A9Q0RIW0_BLOTA</name>
<accession>A0A9Q0RIW0</accession>
<feature type="region of interest" description="Disordered" evidence="1">
    <location>
        <begin position="1"/>
        <end position="26"/>
    </location>
</feature>
<sequence length="480" mass="55996">MKSNSASVTDADERGPSSSKGIKLDSDANECKSLANHYGIESNIKSNKLNATETENQILLPISKKIKVDSNLKYTSDRYAPEFNEKDKVKQHIKNFLENRSNVDQFKRETSYLFPNYMCKFASIVYYDYKDKTKTNYLNLSEGWKFLTTAENLSTSNGYFGATFWNPEREQVVIAHRVPSQISSAVTFSHYVQRIFDEIDKEWGTHFKIFITGHSLGAWLAQVCTFSVKYLTIMDDDKTYFVKSKEEGHHAHTVVFDSPGCKPMLQQLQREFDVRYDNVEKLPIDCLDITSYLSAPNLINTCNPHVGKIYRVFIDFSNESFFNEYNLQTHNLDNILETFDKDTDQQFLKQYQSVQQFPDIFILNELFDKEHLEILNKLSIDESNHLVGIQNESIVELYDTLSYVSQLLIKFPKKGEILKTWLSDEEYYASEKCIKWIEQNDEFETSTKKTEFVLQVLKNENYKVIRSFINTKLNRLKIMK</sequence>
<evidence type="ECO:0000313" key="2">
    <source>
        <dbReference type="EMBL" id="KAJ6216051.1"/>
    </source>
</evidence>
<reference evidence="2" key="1">
    <citation type="submission" date="2022-12" db="EMBL/GenBank/DDBJ databases">
        <title>Genome assemblies of Blomia tropicalis.</title>
        <authorList>
            <person name="Cui Y."/>
        </authorList>
    </citation>
    <scope>NUCLEOTIDE SEQUENCE</scope>
    <source>
        <tissue evidence="2">Adult mites</tissue>
    </source>
</reference>
<dbReference type="Gene3D" id="3.40.50.1820">
    <property type="entry name" value="alpha/beta hydrolase"/>
    <property type="match status" value="1"/>
</dbReference>
<proteinExistence type="predicted"/>
<evidence type="ECO:0000256" key="1">
    <source>
        <dbReference type="SAM" id="MobiDB-lite"/>
    </source>
</evidence>
<dbReference type="InterPro" id="IPR029058">
    <property type="entry name" value="AB_hydrolase_fold"/>
</dbReference>
<comment type="caution">
    <text evidence="2">The sequence shown here is derived from an EMBL/GenBank/DDBJ whole genome shotgun (WGS) entry which is preliminary data.</text>
</comment>
<organism evidence="2 3">
    <name type="scientific">Blomia tropicalis</name>
    <name type="common">Mite</name>
    <dbReference type="NCBI Taxonomy" id="40697"/>
    <lineage>
        <taxon>Eukaryota</taxon>
        <taxon>Metazoa</taxon>
        <taxon>Ecdysozoa</taxon>
        <taxon>Arthropoda</taxon>
        <taxon>Chelicerata</taxon>
        <taxon>Arachnida</taxon>
        <taxon>Acari</taxon>
        <taxon>Acariformes</taxon>
        <taxon>Sarcoptiformes</taxon>
        <taxon>Astigmata</taxon>
        <taxon>Glycyphagoidea</taxon>
        <taxon>Echimyopodidae</taxon>
        <taxon>Blomia</taxon>
    </lineage>
</organism>
<keyword evidence="3" id="KW-1185">Reference proteome</keyword>
<gene>
    <name evidence="2" type="ORF">RDWZM_010551</name>
</gene>
<dbReference type="AlphaFoldDB" id="A0A9Q0RIW0"/>